<dbReference type="GeneID" id="110763616"/>
<dbReference type="PANTHER" id="PTHR11439">
    <property type="entry name" value="GAG-POL-RELATED RETROTRANSPOSON"/>
    <property type="match status" value="1"/>
</dbReference>
<proteinExistence type="predicted"/>
<dbReference type="InterPro" id="IPR043502">
    <property type="entry name" value="DNA/RNA_pol_sf"/>
</dbReference>
<accession>A0A6P5T4N9</accession>
<protein>
    <submittedName>
        <fullName evidence="3">Uncharacterized protein LOC110763616</fullName>
    </submittedName>
</protein>
<dbReference type="PANTHER" id="PTHR11439:SF524">
    <property type="entry name" value="RNA-DIRECTED DNA POLYMERASE, PROTEIN KINASE RLK-PELLE-DLSV FAMILY"/>
    <property type="match status" value="1"/>
</dbReference>
<evidence type="ECO:0000313" key="3">
    <source>
        <dbReference type="RefSeq" id="XP_021822133.1"/>
    </source>
</evidence>
<organism evidence="2 3">
    <name type="scientific">Prunus avium</name>
    <name type="common">Cherry</name>
    <name type="synonym">Cerasus avium</name>
    <dbReference type="NCBI Taxonomy" id="42229"/>
    <lineage>
        <taxon>Eukaryota</taxon>
        <taxon>Viridiplantae</taxon>
        <taxon>Streptophyta</taxon>
        <taxon>Embryophyta</taxon>
        <taxon>Tracheophyta</taxon>
        <taxon>Spermatophyta</taxon>
        <taxon>Magnoliopsida</taxon>
        <taxon>eudicotyledons</taxon>
        <taxon>Gunneridae</taxon>
        <taxon>Pentapetalae</taxon>
        <taxon>rosids</taxon>
        <taxon>fabids</taxon>
        <taxon>Rosales</taxon>
        <taxon>Rosaceae</taxon>
        <taxon>Amygdaloideae</taxon>
        <taxon>Amygdaleae</taxon>
        <taxon>Prunus</taxon>
    </lineage>
</organism>
<dbReference type="KEGG" id="pavi:110763616"/>
<dbReference type="Pfam" id="PF07727">
    <property type="entry name" value="RVT_2"/>
    <property type="match status" value="1"/>
</dbReference>
<dbReference type="Proteomes" id="UP000515124">
    <property type="component" value="Unplaced"/>
</dbReference>
<keyword evidence="2" id="KW-1185">Reference proteome</keyword>
<dbReference type="InterPro" id="IPR013103">
    <property type="entry name" value="RVT_2"/>
</dbReference>
<dbReference type="CDD" id="cd09272">
    <property type="entry name" value="RNase_HI_RT_Ty1"/>
    <property type="match status" value="1"/>
</dbReference>
<evidence type="ECO:0000259" key="1">
    <source>
        <dbReference type="Pfam" id="PF07727"/>
    </source>
</evidence>
<dbReference type="SUPFAM" id="SSF56672">
    <property type="entry name" value="DNA/RNA polymerases"/>
    <property type="match status" value="1"/>
</dbReference>
<feature type="domain" description="Reverse transcriptase Ty1/copia-type" evidence="1">
    <location>
        <begin position="2"/>
        <end position="171"/>
    </location>
</feature>
<sequence length="302" mass="34200">MNKWSFRQLKVKNAFLHGDLEEEVFMRQPQGFEDSAYPNFVCRLRKSRYGLKQEPRAWNAKFIGHLPAIGFTVSHFDHSFFVKHVGLDSVILKVYVDDIILTGSKDSLVQEVINELNVVFEMKDMGRLTYFLGLQISYNLNGDIFVCQTKYAKDLLAKADMNTCRPCATPCKPHCQVLASKGDSLSDPTIYRSIVGALQYLTFTRPNLCYVVNTLVKRILRYIHGTLDHGLTFTSGSWDLHAYSDADWASNVNTRRSTTGFVVFLGNNPVSWQSKKPTSVSRSSTEAEYRALANITANSAWV</sequence>
<reference evidence="3" key="1">
    <citation type="submission" date="2025-08" db="UniProtKB">
        <authorList>
            <consortium name="RefSeq"/>
        </authorList>
    </citation>
    <scope>IDENTIFICATION</scope>
</reference>
<gene>
    <name evidence="3" type="primary">LOC110763616</name>
</gene>
<evidence type="ECO:0000313" key="2">
    <source>
        <dbReference type="Proteomes" id="UP000515124"/>
    </source>
</evidence>
<dbReference type="RefSeq" id="XP_021822133.1">
    <property type="nucleotide sequence ID" value="XM_021966441.1"/>
</dbReference>
<name>A0A6P5T4N9_PRUAV</name>
<dbReference type="AlphaFoldDB" id="A0A6P5T4N9"/>